<dbReference type="Pfam" id="PF19777">
    <property type="entry name" value="DUF6263"/>
    <property type="match status" value="1"/>
</dbReference>
<name>A0ABY8VBC0_9CORY</name>
<evidence type="ECO:0000313" key="4">
    <source>
        <dbReference type="Proteomes" id="UP001225598"/>
    </source>
</evidence>
<dbReference type="Proteomes" id="UP001225598">
    <property type="component" value="Chromosome"/>
</dbReference>
<evidence type="ECO:0000313" key="3">
    <source>
        <dbReference type="EMBL" id="WIM66960.1"/>
    </source>
</evidence>
<accession>A0ABY8VBC0</accession>
<protein>
    <submittedName>
        <fullName evidence="3">DUF6263 family protein</fullName>
    </submittedName>
</protein>
<keyword evidence="4" id="KW-1185">Reference proteome</keyword>
<organism evidence="3 4">
    <name type="scientific">Corynebacterium breve</name>
    <dbReference type="NCBI Taxonomy" id="3049799"/>
    <lineage>
        <taxon>Bacteria</taxon>
        <taxon>Bacillati</taxon>
        <taxon>Actinomycetota</taxon>
        <taxon>Actinomycetes</taxon>
        <taxon>Mycobacteriales</taxon>
        <taxon>Corynebacteriaceae</taxon>
        <taxon>Corynebacterium</taxon>
    </lineage>
</organism>
<reference evidence="3 4" key="1">
    <citation type="submission" date="2023-05" db="EMBL/GenBank/DDBJ databases">
        <title>Corynebacterium suedekumii sp. nov. and Corynebacterium breve sp. nov. isolated from raw cow's milk.</title>
        <authorList>
            <person name="Baer M.K."/>
            <person name="Mehl L."/>
            <person name="Hellmuth R."/>
            <person name="Marke G."/>
            <person name="Lipski A."/>
        </authorList>
    </citation>
    <scope>NUCLEOTIDE SEQUENCE [LARGE SCALE GENOMIC DNA]</scope>
    <source>
        <strain evidence="3 4">R4</strain>
    </source>
</reference>
<evidence type="ECO:0000256" key="2">
    <source>
        <dbReference type="SAM" id="SignalP"/>
    </source>
</evidence>
<feature type="chain" id="PRO_5046527033" evidence="2">
    <location>
        <begin position="24"/>
        <end position="319"/>
    </location>
</feature>
<feature type="signal peptide" evidence="2">
    <location>
        <begin position="1"/>
        <end position="23"/>
    </location>
</feature>
<feature type="region of interest" description="Disordered" evidence="1">
    <location>
        <begin position="245"/>
        <end position="272"/>
    </location>
</feature>
<evidence type="ECO:0000256" key="1">
    <source>
        <dbReference type="SAM" id="MobiDB-lite"/>
    </source>
</evidence>
<sequence>MKLRRIAISLAVLSVGAVSACSAEPDPLAEIPAFAVDVARVELLDAGKDAKLLAYEDINDEDDAPATQRTVEVSEGFEQNVVAAEAVDPESPEGTDTSTLTLPLSVTTTSAPVAGDGEVEATRAVHFTAGSPTHTTATLNDELESNEGFLMDWRGNNQGRISTVKLLAPEDGADEGRAIVEAGLMNILSTAVVFPSEPVGVGGSWSVESRVTGDSTMLRTTTYTVTAIDGGTVDLDVQIEQRPSQASLSFDESEAPELAGQSLTVESSTTRSQGALTIDLSQPLPVDGEIASTTRVVYAGEDDNFRIVQDQANMVAYAE</sequence>
<feature type="compositionally biased region" description="Polar residues" evidence="1">
    <location>
        <begin position="261"/>
        <end position="272"/>
    </location>
</feature>
<dbReference type="PROSITE" id="PS51257">
    <property type="entry name" value="PROKAR_LIPOPROTEIN"/>
    <property type="match status" value="1"/>
</dbReference>
<keyword evidence="2" id="KW-0732">Signal</keyword>
<dbReference type="EMBL" id="CP126969">
    <property type="protein sequence ID" value="WIM66960.1"/>
    <property type="molecule type" value="Genomic_DNA"/>
</dbReference>
<dbReference type="InterPro" id="IPR046230">
    <property type="entry name" value="DUF6263"/>
</dbReference>
<proteinExistence type="predicted"/>
<dbReference type="RefSeq" id="WP_284823712.1">
    <property type="nucleotide sequence ID" value="NZ_CP126969.1"/>
</dbReference>
<gene>
    <name evidence="3" type="ORF">QP027_07405</name>
</gene>